<organism evidence="2 3">
    <name type="scientific">Mytilus edulis</name>
    <name type="common">Blue mussel</name>
    <dbReference type="NCBI Taxonomy" id="6550"/>
    <lineage>
        <taxon>Eukaryota</taxon>
        <taxon>Metazoa</taxon>
        <taxon>Spiralia</taxon>
        <taxon>Lophotrochozoa</taxon>
        <taxon>Mollusca</taxon>
        <taxon>Bivalvia</taxon>
        <taxon>Autobranchia</taxon>
        <taxon>Pteriomorphia</taxon>
        <taxon>Mytilida</taxon>
        <taxon>Mytiloidea</taxon>
        <taxon>Mytilidae</taxon>
        <taxon>Mytilinae</taxon>
        <taxon>Mytilus</taxon>
    </lineage>
</organism>
<evidence type="ECO:0000313" key="3">
    <source>
        <dbReference type="Proteomes" id="UP000683360"/>
    </source>
</evidence>
<comment type="caution">
    <text evidence="2">The sequence shown here is derived from an EMBL/GenBank/DDBJ whole genome shotgun (WGS) entry which is preliminary data.</text>
</comment>
<reference evidence="2" key="1">
    <citation type="submission" date="2021-03" db="EMBL/GenBank/DDBJ databases">
        <authorList>
            <person name="Bekaert M."/>
        </authorList>
    </citation>
    <scope>NUCLEOTIDE SEQUENCE</scope>
</reference>
<gene>
    <name evidence="2" type="ORF">MEDL_69106</name>
</gene>
<dbReference type="EMBL" id="CAJPWZ010003333">
    <property type="protein sequence ID" value="CAG2257919.1"/>
    <property type="molecule type" value="Genomic_DNA"/>
</dbReference>
<proteinExistence type="predicted"/>
<protein>
    <submittedName>
        <fullName evidence="2">Uncharacterized protein</fullName>
    </submittedName>
</protein>
<keyword evidence="3" id="KW-1185">Reference proteome</keyword>
<dbReference type="AlphaFoldDB" id="A0A8S3VQS8"/>
<feature type="compositionally biased region" description="Basic and acidic residues" evidence="1">
    <location>
        <begin position="1"/>
        <end position="17"/>
    </location>
</feature>
<evidence type="ECO:0000313" key="2">
    <source>
        <dbReference type="EMBL" id="CAG2257919.1"/>
    </source>
</evidence>
<name>A0A8S3VQS8_MYTED</name>
<dbReference type="Proteomes" id="UP000683360">
    <property type="component" value="Unassembled WGS sequence"/>
</dbReference>
<evidence type="ECO:0000256" key="1">
    <source>
        <dbReference type="SAM" id="MobiDB-lite"/>
    </source>
</evidence>
<dbReference type="OrthoDB" id="10417124at2759"/>
<feature type="region of interest" description="Disordered" evidence="1">
    <location>
        <begin position="1"/>
        <end position="21"/>
    </location>
</feature>
<accession>A0A8S3VQS8</accession>
<sequence length="320" mass="35348">MHDTTRPPKKDVDKTPSDGKLPAYGSLVKEINDLNTCFNATNQRNSIFMPCETVLGSHRVQRCGIFNGTIILYQPSFQLNILTEITAKGCFDVDKSTKTGCYRDPMILNGQKANLENFLVKVKKIEDLKLQIVNVTNGQFCTNPSSTTRPTECLQCIDGTFVSTSVPQTFQSYIKTLEKDINTPKCANATSGSKSGSITIGPCEDNPPNNRMNKCGTLTGTINLTHLTTDLDIKATVTARGCFAVDKNIEEGCYTEKNMLNDQKFVLEKKFGEGIELFQIQIGDINNGKLCISRSNTVCYSPVVLMLLTLKLKLIGLFIE</sequence>